<gene>
    <name evidence="1" type="ORF">LTRI10_LOCUS7579</name>
</gene>
<dbReference type="AlphaFoldDB" id="A0AAV2CW88"/>
<protein>
    <submittedName>
        <fullName evidence="1">Uncharacterized protein</fullName>
    </submittedName>
</protein>
<organism evidence="1 2">
    <name type="scientific">Linum trigynum</name>
    <dbReference type="NCBI Taxonomy" id="586398"/>
    <lineage>
        <taxon>Eukaryota</taxon>
        <taxon>Viridiplantae</taxon>
        <taxon>Streptophyta</taxon>
        <taxon>Embryophyta</taxon>
        <taxon>Tracheophyta</taxon>
        <taxon>Spermatophyta</taxon>
        <taxon>Magnoliopsida</taxon>
        <taxon>eudicotyledons</taxon>
        <taxon>Gunneridae</taxon>
        <taxon>Pentapetalae</taxon>
        <taxon>rosids</taxon>
        <taxon>fabids</taxon>
        <taxon>Malpighiales</taxon>
        <taxon>Linaceae</taxon>
        <taxon>Linum</taxon>
    </lineage>
</organism>
<dbReference type="Proteomes" id="UP001497516">
    <property type="component" value="Chromosome 10"/>
</dbReference>
<reference evidence="1 2" key="1">
    <citation type="submission" date="2024-04" db="EMBL/GenBank/DDBJ databases">
        <authorList>
            <person name="Fracassetti M."/>
        </authorList>
    </citation>
    <scope>NUCLEOTIDE SEQUENCE [LARGE SCALE GENOMIC DNA]</scope>
</reference>
<accession>A0AAV2CW88</accession>
<keyword evidence="2" id="KW-1185">Reference proteome</keyword>
<evidence type="ECO:0000313" key="2">
    <source>
        <dbReference type="Proteomes" id="UP001497516"/>
    </source>
</evidence>
<name>A0AAV2CW88_9ROSI</name>
<dbReference type="EMBL" id="OZ034814">
    <property type="protein sequence ID" value="CAL1360125.1"/>
    <property type="molecule type" value="Genomic_DNA"/>
</dbReference>
<proteinExistence type="predicted"/>
<sequence>MSVCSPDLSLLQTYFGPLNLSLSSLSLAFVLQQSSMIYSSDGLSSSPATIQSEIDLLTIILSRLPSRPPSRSRAAYASFVASAAVACAS</sequence>
<evidence type="ECO:0000313" key="1">
    <source>
        <dbReference type="EMBL" id="CAL1360125.1"/>
    </source>
</evidence>